<dbReference type="AlphaFoldDB" id="A0A517NH76"/>
<dbReference type="Gene3D" id="3.90.190.10">
    <property type="entry name" value="Protein tyrosine phosphatase superfamily"/>
    <property type="match status" value="1"/>
</dbReference>
<dbReference type="InterPro" id="IPR016130">
    <property type="entry name" value="Tyr_Pase_AS"/>
</dbReference>
<dbReference type="SUPFAM" id="SSF52799">
    <property type="entry name" value="(Phosphotyrosine protein) phosphatases II"/>
    <property type="match status" value="1"/>
</dbReference>
<dbReference type="Proteomes" id="UP000318538">
    <property type="component" value="Chromosome"/>
</dbReference>
<gene>
    <name evidence="1" type="ORF">K227x_49010</name>
</gene>
<organism evidence="1 2">
    <name type="scientific">Rubripirellula lacrimiformis</name>
    <dbReference type="NCBI Taxonomy" id="1930273"/>
    <lineage>
        <taxon>Bacteria</taxon>
        <taxon>Pseudomonadati</taxon>
        <taxon>Planctomycetota</taxon>
        <taxon>Planctomycetia</taxon>
        <taxon>Pirellulales</taxon>
        <taxon>Pirellulaceae</taxon>
        <taxon>Rubripirellula</taxon>
    </lineage>
</organism>
<dbReference type="RefSeq" id="WP_145173183.1">
    <property type="nucleotide sequence ID" value="NZ_CP036525.1"/>
</dbReference>
<dbReference type="KEGG" id="rlc:K227x_49010"/>
<keyword evidence="2" id="KW-1185">Reference proteome</keyword>
<name>A0A517NH76_9BACT</name>
<dbReference type="OrthoDB" id="251220at2"/>
<dbReference type="EMBL" id="CP036525">
    <property type="protein sequence ID" value="QDT06491.1"/>
    <property type="molecule type" value="Genomic_DNA"/>
</dbReference>
<dbReference type="PROSITE" id="PS00383">
    <property type="entry name" value="TYR_PHOSPHATASE_1"/>
    <property type="match status" value="1"/>
</dbReference>
<dbReference type="InterPro" id="IPR029021">
    <property type="entry name" value="Prot-tyrosine_phosphatase-like"/>
</dbReference>
<sequence length="357" mass="38681">MNTNLSAKSAAPIHRLNRQRWLPKSALANGMGSILLLTLGAIQTLAQPPTVESAKPLGIVSLPNAFRIDQNLISGGLPDGEAGFVALKDMGVRTIICVDGAIPDVETANRFGLRYVHLPHGYDGIDPSRIMELAKAITELPGPVYVHCHHGKHRSPAAAAAACITAGRMTGTQGQAFLKTAGTSPDYRGLYSSVAASRPVSPIQLEQLNVQFTSIAPVPEMAAAMVELEHTFTALTSLASNQWKAPASHPDLDARHQALLLREHFTEMLRVDTSTPHTADFDRWLQRSIDRSVDLEKLLKQRAEAIPPAANPDTAQPAIAADKAPTQVGELDLQIDRLMNSIRSDCKACHRRFRDKN</sequence>
<reference evidence="1 2" key="1">
    <citation type="submission" date="2019-02" db="EMBL/GenBank/DDBJ databases">
        <title>Deep-cultivation of Planctomycetes and their phenomic and genomic characterization uncovers novel biology.</title>
        <authorList>
            <person name="Wiegand S."/>
            <person name="Jogler M."/>
            <person name="Boedeker C."/>
            <person name="Pinto D."/>
            <person name="Vollmers J."/>
            <person name="Rivas-Marin E."/>
            <person name="Kohn T."/>
            <person name="Peeters S.H."/>
            <person name="Heuer A."/>
            <person name="Rast P."/>
            <person name="Oberbeckmann S."/>
            <person name="Bunk B."/>
            <person name="Jeske O."/>
            <person name="Meyerdierks A."/>
            <person name="Storesund J.E."/>
            <person name="Kallscheuer N."/>
            <person name="Luecker S."/>
            <person name="Lage O.M."/>
            <person name="Pohl T."/>
            <person name="Merkel B.J."/>
            <person name="Hornburger P."/>
            <person name="Mueller R.-W."/>
            <person name="Bruemmer F."/>
            <person name="Labrenz M."/>
            <person name="Spormann A.M."/>
            <person name="Op den Camp H."/>
            <person name="Overmann J."/>
            <person name="Amann R."/>
            <person name="Jetten M.S.M."/>
            <person name="Mascher T."/>
            <person name="Medema M.H."/>
            <person name="Devos D.P."/>
            <person name="Kaster A.-K."/>
            <person name="Ovreas L."/>
            <person name="Rohde M."/>
            <person name="Galperin M.Y."/>
            <person name="Jogler C."/>
        </authorList>
    </citation>
    <scope>NUCLEOTIDE SEQUENCE [LARGE SCALE GENOMIC DNA]</scope>
    <source>
        <strain evidence="1 2">K22_7</strain>
    </source>
</reference>
<evidence type="ECO:0000313" key="2">
    <source>
        <dbReference type="Proteomes" id="UP000318538"/>
    </source>
</evidence>
<proteinExistence type="predicted"/>
<evidence type="ECO:0000313" key="1">
    <source>
        <dbReference type="EMBL" id="QDT06491.1"/>
    </source>
</evidence>
<protein>
    <recommendedName>
        <fullName evidence="3">Cytochrome C</fullName>
    </recommendedName>
</protein>
<accession>A0A517NH76</accession>
<evidence type="ECO:0008006" key="3">
    <source>
        <dbReference type="Google" id="ProtNLM"/>
    </source>
</evidence>